<comment type="caution">
    <text evidence="2">The sequence shown here is derived from an EMBL/GenBank/DDBJ whole genome shotgun (WGS) entry which is preliminary data.</text>
</comment>
<feature type="region of interest" description="Disordered" evidence="1">
    <location>
        <begin position="84"/>
        <end position="211"/>
    </location>
</feature>
<accession>A0ABN7NKI7</accession>
<protein>
    <submittedName>
        <fullName evidence="2">Uncharacterized protein</fullName>
    </submittedName>
</protein>
<gene>
    <name evidence="2" type="ORF">TPAB3V08_LOCUS3362</name>
</gene>
<evidence type="ECO:0000313" key="3">
    <source>
        <dbReference type="Proteomes" id="UP001153148"/>
    </source>
</evidence>
<feature type="compositionally biased region" description="Pro residues" evidence="1">
    <location>
        <begin position="101"/>
        <end position="193"/>
    </location>
</feature>
<name>A0ABN7NKI7_TIMPD</name>
<reference evidence="2" key="1">
    <citation type="submission" date="2021-03" db="EMBL/GenBank/DDBJ databases">
        <authorList>
            <person name="Tran Van P."/>
        </authorList>
    </citation>
    <scope>NUCLEOTIDE SEQUENCE</scope>
</reference>
<dbReference type="EMBL" id="CAJPIN010003756">
    <property type="protein sequence ID" value="CAG2056370.1"/>
    <property type="molecule type" value="Genomic_DNA"/>
</dbReference>
<evidence type="ECO:0000256" key="1">
    <source>
        <dbReference type="SAM" id="MobiDB-lite"/>
    </source>
</evidence>
<organism evidence="2 3">
    <name type="scientific">Timema podura</name>
    <name type="common">Walking stick</name>
    <dbReference type="NCBI Taxonomy" id="61482"/>
    <lineage>
        <taxon>Eukaryota</taxon>
        <taxon>Metazoa</taxon>
        <taxon>Ecdysozoa</taxon>
        <taxon>Arthropoda</taxon>
        <taxon>Hexapoda</taxon>
        <taxon>Insecta</taxon>
        <taxon>Pterygota</taxon>
        <taxon>Neoptera</taxon>
        <taxon>Polyneoptera</taxon>
        <taxon>Phasmatodea</taxon>
        <taxon>Timematodea</taxon>
        <taxon>Timematoidea</taxon>
        <taxon>Timematidae</taxon>
        <taxon>Timema</taxon>
    </lineage>
</organism>
<evidence type="ECO:0000313" key="2">
    <source>
        <dbReference type="EMBL" id="CAG2056370.1"/>
    </source>
</evidence>
<dbReference type="Proteomes" id="UP001153148">
    <property type="component" value="Unassembled WGS sequence"/>
</dbReference>
<sequence>MTLEVDGNTVPQQQYKSIAVDREKFQPMEMFVRCEEGHNISVKTAATSTNFGNEGSLQVDMVSVRTQGSLGSSNVLEIQASYNSAQDMEDPHESPIALPESPIPPPKSAIPSPESPLAPPESPIPPPESPIPPPDSPIPPSKSPIPPPESPIPPPESPIPPPDSPIPPSKSPIPPPESPIPPPKSPIPPPELPISPELTTPNFKNLSPDTSGTCSRLDSLTMFSPAPFERAHRTAWLILLSAWLKLMVGLSYKSKHDSFYRVGLSYSGGWWARELGKQP</sequence>
<keyword evidence="3" id="KW-1185">Reference proteome</keyword>
<dbReference type="PRINTS" id="PR01217">
    <property type="entry name" value="PRICHEXTENSN"/>
</dbReference>
<proteinExistence type="predicted"/>
<feature type="compositionally biased region" description="Polar residues" evidence="1">
    <location>
        <begin position="198"/>
        <end position="211"/>
    </location>
</feature>